<organism evidence="1 2">
    <name type="scientific">Cloeon dipterum</name>
    <dbReference type="NCBI Taxonomy" id="197152"/>
    <lineage>
        <taxon>Eukaryota</taxon>
        <taxon>Metazoa</taxon>
        <taxon>Ecdysozoa</taxon>
        <taxon>Arthropoda</taxon>
        <taxon>Hexapoda</taxon>
        <taxon>Insecta</taxon>
        <taxon>Pterygota</taxon>
        <taxon>Palaeoptera</taxon>
        <taxon>Ephemeroptera</taxon>
        <taxon>Pisciforma</taxon>
        <taxon>Baetidae</taxon>
        <taxon>Cloeon</taxon>
    </lineage>
</organism>
<reference evidence="1 2" key="1">
    <citation type="submission" date="2020-04" db="EMBL/GenBank/DDBJ databases">
        <authorList>
            <person name="Alioto T."/>
            <person name="Alioto T."/>
            <person name="Gomez Garrido J."/>
        </authorList>
    </citation>
    <scope>NUCLEOTIDE SEQUENCE [LARGE SCALE GENOMIC DNA]</scope>
</reference>
<comment type="caution">
    <text evidence="1">The sequence shown here is derived from an EMBL/GenBank/DDBJ whole genome shotgun (WGS) entry which is preliminary data.</text>
</comment>
<proteinExistence type="predicted"/>
<dbReference type="AlphaFoldDB" id="A0A8S1E426"/>
<protein>
    <submittedName>
        <fullName evidence="1">Uncharacterized protein</fullName>
    </submittedName>
</protein>
<name>A0A8S1E426_9INSE</name>
<evidence type="ECO:0000313" key="2">
    <source>
        <dbReference type="Proteomes" id="UP000494165"/>
    </source>
</evidence>
<dbReference type="Proteomes" id="UP000494165">
    <property type="component" value="Unassembled WGS sequence"/>
</dbReference>
<evidence type="ECO:0000313" key="1">
    <source>
        <dbReference type="EMBL" id="CAB3388263.1"/>
    </source>
</evidence>
<sequence>MSLLSLDPVVEAGRRAQVVPDSQGAARAADGLQAGHWLALYTCYGYNLYREPVLFSCRIEGNSSVDSDLVFYLSNKKYLYCILLAPARDGYGFGSLTSWFLHSAARNWIR</sequence>
<dbReference type="EMBL" id="CADEPI010000728">
    <property type="protein sequence ID" value="CAB3388263.1"/>
    <property type="molecule type" value="Genomic_DNA"/>
</dbReference>
<accession>A0A8S1E426</accession>
<keyword evidence="2" id="KW-1185">Reference proteome</keyword>
<gene>
    <name evidence="1" type="ORF">CLODIP_2_CD14131</name>
</gene>